<reference evidence="1 2" key="1">
    <citation type="journal article" date="2018" name="Front. Plant Sci.">
        <title>Red Clover (Trifolium pratense) and Zigzag Clover (T. medium) - A Picture of Genomic Similarities and Differences.</title>
        <authorList>
            <person name="Dluhosova J."/>
            <person name="Istvanek J."/>
            <person name="Nedelnik J."/>
            <person name="Repkova J."/>
        </authorList>
    </citation>
    <scope>NUCLEOTIDE SEQUENCE [LARGE SCALE GENOMIC DNA]</scope>
    <source>
        <strain evidence="2">cv. 10/8</strain>
        <tissue evidence="1">Leaf</tissue>
    </source>
</reference>
<accession>A0A392UX67</accession>
<keyword evidence="2" id="KW-1185">Reference proteome</keyword>
<evidence type="ECO:0000313" key="1">
    <source>
        <dbReference type="EMBL" id="MCI79793.1"/>
    </source>
</evidence>
<protein>
    <submittedName>
        <fullName evidence="1">Uncharacterized protein</fullName>
    </submittedName>
</protein>
<dbReference type="EMBL" id="LXQA010981536">
    <property type="protein sequence ID" value="MCI79793.1"/>
    <property type="molecule type" value="Genomic_DNA"/>
</dbReference>
<comment type="caution">
    <text evidence="1">The sequence shown here is derived from an EMBL/GenBank/DDBJ whole genome shotgun (WGS) entry which is preliminary data.</text>
</comment>
<feature type="non-terminal residue" evidence="1">
    <location>
        <position position="28"/>
    </location>
</feature>
<organism evidence="1 2">
    <name type="scientific">Trifolium medium</name>
    <dbReference type="NCBI Taxonomy" id="97028"/>
    <lineage>
        <taxon>Eukaryota</taxon>
        <taxon>Viridiplantae</taxon>
        <taxon>Streptophyta</taxon>
        <taxon>Embryophyta</taxon>
        <taxon>Tracheophyta</taxon>
        <taxon>Spermatophyta</taxon>
        <taxon>Magnoliopsida</taxon>
        <taxon>eudicotyledons</taxon>
        <taxon>Gunneridae</taxon>
        <taxon>Pentapetalae</taxon>
        <taxon>rosids</taxon>
        <taxon>fabids</taxon>
        <taxon>Fabales</taxon>
        <taxon>Fabaceae</taxon>
        <taxon>Papilionoideae</taxon>
        <taxon>50 kb inversion clade</taxon>
        <taxon>NPAAA clade</taxon>
        <taxon>Hologalegina</taxon>
        <taxon>IRL clade</taxon>
        <taxon>Trifolieae</taxon>
        <taxon>Trifolium</taxon>
    </lineage>
</organism>
<dbReference type="Proteomes" id="UP000265520">
    <property type="component" value="Unassembled WGS sequence"/>
</dbReference>
<proteinExistence type="predicted"/>
<dbReference type="AlphaFoldDB" id="A0A392UX67"/>
<sequence>MASSEQDMDTDMDLTEIIYAGFYRWAHR</sequence>
<evidence type="ECO:0000313" key="2">
    <source>
        <dbReference type="Proteomes" id="UP000265520"/>
    </source>
</evidence>
<name>A0A392UX67_9FABA</name>